<dbReference type="RefSeq" id="WP_135111512.1">
    <property type="nucleotide sequence ID" value="NZ_SRHY01000054.1"/>
</dbReference>
<keyword evidence="2" id="KW-1185">Reference proteome</keyword>
<sequence length="337" mass="38119">MNTQPNPELTSAEIASLWSNYLNDSMAVQTISYTLSQVEDEDIRSVLEFALSLSQQHVQFIENLFTNEQIAVPDGFSTQDVNLNAPRLYTDDFFLLYIQNLGKLGMTTYTMALSNAARSDIVQYFKQNLSTSADLLDQATQVKLTKGIFSRAPYIPKPERIEYINDQHYLSGGWFSDKRPLNAIEITNLYYNIERNRVGAALIMGFSQVAQSPEVRKYMVRGRDISEKHVDIFNKIMHNDHLSTPSVWDAQPTDSSESPFSDKLMMFHITTMNTAGIGQYGAAIGTSQRTDLIATYTRLTAEIAKYAEDGANLMIKNRWLEKPPQAPDRNQIARDKG</sequence>
<dbReference type="Pfam" id="PF11553">
    <property type="entry name" value="DUF3231"/>
    <property type="match status" value="2"/>
</dbReference>
<dbReference type="Proteomes" id="UP000298484">
    <property type="component" value="Unassembled WGS sequence"/>
</dbReference>
<dbReference type="Gene3D" id="1.20.1260.10">
    <property type="match status" value="2"/>
</dbReference>
<name>A0A4Y9AAP1_9BACI</name>
<evidence type="ECO:0000313" key="1">
    <source>
        <dbReference type="EMBL" id="TFJ91401.1"/>
    </source>
</evidence>
<dbReference type="OrthoDB" id="1675670at2"/>
<accession>A0A4Y9AAP1</accession>
<organism evidence="1 2">
    <name type="scientific">Lentibacillus salicampi</name>
    <dbReference type="NCBI Taxonomy" id="175306"/>
    <lineage>
        <taxon>Bacteria</taxon>
        <taxon>Bacillati</taxon>
        <taxon>Bacillota</taxon>
        <taxon>Bacilli</taxon>
        <taxon>Bacillales</taxon>
        <taxon>Bacillaceae</taxon>
        <taxon>Lentibacillus</taxon>
    </lineage>
</organism>
<gene>
    <name evidence="1" type="ORF">E4U82_17755</name>
</gene>
<comment type="caution">
    <text evidence="1">The sequence shown here is derived from an EMBL/GenBank/DDBJ whole genome shotgun (WGS) entry which is preliminary data.</text>
</comment>
<evidence type="ECO:0000313" key="2">
    <source>
        <dbReference type="Proteomes" id="UP000298484"/>
    </source>
</evidence>
<dbReference type="InterPro" id="IPR021617">
    <property type="entry name" value="DUF3231"/>
</dbReference>
<reference evidence="1 2" key="1">
    <citation type="submission" date="2019-03" db="EMBL/GenBank/DDBJ databases">
        <title>Genome sequence of Lentibacillus salicampi ATCC BAA-719.</title>
        <authorList>
            <person name="Maclea K.S."/>
            <person name="Simoes Junior M."/>
        </authorList>
    </citation>
    <scope>NUCLEOTIDE SEQUENCE [LARGE SCALE GENOMIC DNA]</scope>
    <source>
        <strain evidence="1 2">ATCC BAA-719</strain>
    </source>
</reference>
<dbReference type="AlphaFoldDB" id="A0A4Y9AAP1"/>
<dbReference type="EMBL" id="SRHY01000054">
    <property type="protein sequence ID" value="TFJ91401.1"/>
    <property type="molecule type" value="Genomic_DNA"/>
</dbReference>
<protein>
    <submittedName>
        <fullName evidence="1">DUF3231 family protein</fullName>
    </submittedName>
</protein>
<proteinExistence type="predicted"/>
<dbReference type="InterPro" id="IPR012347">
    <property type="entry name" value="Ferritin-like"/>
</dbReference>